<evidence type="ECO:0008006" key="4">
    <source>
        <dbReference type="Google" id="ProtNLM"/>
    </source>
</evidence>
<keyword evidence="1" id="KW-0732">Signal</keyword>
<dbReference type="STRING" id="35756.GCA_001044155_02353"/>
<dbReference type="OrthoDB" id="4408965at2"/>
<protein>
    <recommendedName>
        <fullName evidence="4">Secreted protein</fullName>
    </recommendedName>
</protein>
<dbReference type="AlphaFoldDB" id="A0A376CP67"/>
<dbReference type="EMBL" id="UFXQ01000001">
    <property type="protein sequence ID" value="STC70296.1"/>
    <property type="molecule type" value="Genomic_DNA"/>
</dbReference>
<evidence type="ECO:0000313" key="3">
    <source>
        <dbReference type="Proteomes" id="UP000254467"/>
    </source>
</evidence>
<dbReference type="RefSeq" id="WP_018580777.1">
    <property type="nucleotide sequence ID" value="NZ_LDYD01000008.1"/>
</dbReference>
<organism evidence="2 3">
    <name type="scientific">Corynebacterium pilosum</name>
    <dbReference type="NCBI Taxonomy" id="35756"/>
    <lineage>
        <taxon>Bacteria</taxon>
        <taxon>Bacillati</taxon>
        <taxon>Actinomycetota</taxon>
        <taxon>Actinomycetes</taxon>
        <taxon>Mycobacteriales</taxon>
        <taxon>Corynebacteriaceae</taxon>
        <taxon>Corynebacterium</taxon>
    </lineage>
</organism>
<accession>A0A376CP67</accession>
<dbReference type="Proteomes" id="UP000254467">
    <property type="component" value="Unassembled WGS sequence"/>
</dbReference>
<reference evidence="2 3" key="1">
    <citation type="submission" date="2018-06" db="EMBL/GenBank/DDBJ databases">
        <authorList>
            <consortium name="Pathogen Informatics"/>
            <person name="Doyle S."/>
        </authorList>
    </citation>
    <scope>NUCLEOTIDE SEQUENCE [LARGE SCALE GENOMIC DNA]</scope>
    <source>
        <strain evidence="2 3">NCTC11862</strain>
    </source>
</reference>
<sequence>MKFRIGAVVVALSLLLPSCSAGSDAEPAAAVTEVVTEVVEPETEAETVDAFHFESVTLELGSFDPFEVYPDVFDPCQEISDEEFAELGYMTDGVTVPYHEATHLTCILHPIDGGSQGAVFLSGNIVTREDIFEQTEILNDQHSKIYPDMLFYQADKSLGNSCSAAISTVRGHVIAGSADTLNSKEVRAHCEIAKTVIENLPRS</sequence>
<feature type="chain" id="PRO_5038502125" description="Secreted protein" evidence="1">
    <location>
        <begin position="22"/>
        <end position="203"/>
    </location>
</feature>
<evidence type="ECO:0000256" key="1">
    <source>
        <dbReference type="SAM" id="SignalP"/>
    </source>
</evidence>
<keyword evidence="3" id="KW-1185">Reference proteome</keyword>
<feature type="signal peptide" evidence="1">
    <location>
        <begin position="1"/>
        <end position="21"/>
    </location>
</feature>
<dbReference type="InterPro" id="IPR024520">
    <property type="entry name" value="DUF3558"/>
</dbReference>
<dbReference type="Pfam" id="PF12079">
    <property type="entry name" value="DUF3558"/>
    <property type="match status" value="1"/>
</dbReference>
<proteinExistence type="predicted"/>
<name>A0A376CP67_9CORY</name>
<gene>
    <name evidence="2" type="ORF">NCTC11862_02106</name>
</gene>
<evidence type="ECO:0000313" key="2">
    <source>
        <dbReference type="EMBL" id="STC70296.1"/>
    </source>
</evidence>